<reference evidence="9" key="1">
    <citation type="submission" date="2020-11" db="EMBL/GenBank/DDBJ databases">
        <authorList>
            <person name="Tran Van P."/>
        </authorList>
    </citation>
    <scope>NUCLEOTIDE SEQUENCE</scope>
</reference>
<feature type="binding site" evidence="6">
    <location>
        <position position="114"/>
    </location>
    <ligand>
        <name>S-adenosyl-L-methionine</name>
        <dbReference type="ChEBI" id="CHEBI:59789"/>
    </ligand>
</feature>
<dbReference type="InterPro" id="IPR001737">
    <property type="entry name" value="KsgA/Erm"/>
</dbReference>
<dbReference type="EMBL" id="CAJPEX010000568">
    <property type="protein sequence ID" value="CAG0916330.1"/>
    <property type="molecule type" value="Genomic_DNA"/>
</dbReference>
<dbReference type="InterPro" id="IPR020596">
    <property type="entry name" value="rRNA_Ade_Mease_Trfase_CS"/>
</dbReference>
<dbReference type="PANTHER" id="PTHR11727:SF17">
    <property type="entry name" value="DIMETHYLADENOSINE TRANSFERASE 1, MITOCHONDRIAL"/>
    <property type="match status" value="1"/>
</dbReference>
<feature type="binding site" evidence="6">
    <location>
        <position position="175"/>
    </location>
    <ligand>
        <name>S-adenosyl-L-methionine</name>
        <dbReference type="ChEBI" id="CHEBI:59789"/>
    </ligand>
</feature>
<dbReference type="PROSITE" id="PS51689">
    <property type="entry name" value="SAM_RNA_A_N6_MT"/>
    <property type="match status" value="1"/>
</dbReference>
<keyword evidence="10" id="KW-1185">Reference proteome</keyword>
<dbReference type="SUPFAM" id="SSF53335">
    <property type="entry name" value="S-adenosyl-L-methionine-dependent methyltransferases"/>
    <property type="match status" value="1"/>
</dbReference>
<evidence type="ECO:0000259" key="8">
    <source>
        <dbReference type="SMART" id="SM00650"/>
    </source>
</evidence>
<dbReference type="GO" id="GO:0003723">
    <property type="term" value="F:RNA binding"/>
    <property type="evidence" value="ECO:0007669"/>
    <property type="project" value="UniProtKB-UniRule"/>
</dbReference>
<dbReference type="GO" id="GO:0005759">
    <property type="term" value="C:mitochondrial matrix"/>
    <property type="evidence" value="ECO:0007669"/>
    <property type="project" value="TreeGrafter"/>
</dbReference>
<dbReference type="Gene3D" id="3.40.50.150">
    <property type="entry name" value="Vaccinia Virus protein VP39"/>
    <property type="match status" value="1"/>
</dbReference>
<evidence type="ECO:0000313" key="9">
    <source>
        <dbReference type="EMBL" id="CAD7276178.1"/>
    </source>
</evidence>
<keyword evidence="7" id="KW-0698">rRNA processing</keyword>
<evidence type="ECO:0000256" key="5">
    <source>
        <dbReference type="ARBA" id="ARBA00022884"/>
    </source>
</evidence>
<evidence type="ECO:0000256" key="2">
    <source>
        <dbReference type="ARBA" id="ARBA00022603"/>
    </source>
</evidence>
<dbReference type="InterPro" id="IPR029063">
    <property type="entry name" value="SAM-dependent_MTases_sf"/>
</dbReference>
<dbReference type="Pfam" id="PF00398">
    <property type="entry name" value="RrnaAD"/>
    <property type="match status" value="1"/>
</dbReference>
<evidence type="ECO:0000256" key="3">
    <source>
        <dbReference type="ARBA" id="ARBA00022679"/>
    </source>
</evidence>
<dbReference type="PANTHER" id="PTHR11727">
    <property type="entry name" value="DIMETHYLADENOSINE TRANSFERASE"/>
    <property type="match status" value="1"/>
</dbReference>
<dbReference type="GO" id="GO:0000179">
    <property type="term" value="F:rRNA (adenine-N6,N6-)-dimethyltransferase activity"/>
    <property type="evidence" value="ECO:0007669"/>
    <property type="project" value="UniProtKB-UniRule"/>
</dbReference>
<sequence>MSDPTRLQAVDVERDSAKLTQTHLDFMRRLEKENVNRVLKLRAIRRKNILTGALLGVRAQKKLSQNFLLDPAIINRFVSKARVAGCHVVEVGPGPGSLTRAILQLQPRSLTVIEKDERFLPLLESLADTCVNEDGRMRIVHDDILTFDMGSLGIPTEVRRDWNNRELPDISLIGNLPFSIATRLVINWLFDIATRRGPWEYGRVPMVLSFQEEVAQRIVAEPGTENRSRLSVMCQAFCDVRYGMTIRGGSFVPAPDVDAGIVVFTPRATPLVPVEEFGFPFFERVVRDIFNCKKKDFRKGVKNLIPEKLHEILLPEIVARAGIEVDLECSGPIYLTVSDFGRIASAIKELHVAIPELAKYDFRSARTTRTNGEELLPRVERFLRDGWNAGGPLSAFAV</sequence>
<feature type="binding site" evidence="6">
    <location>
        <position position="66"/>
    </location>
    <ligand>
        <name>S-adenosyl-L-methionine</name>
        <dbReference type="ChEBI" id="CHEBI:59789"/>
    </ligand>
</feature>
<name>A0A7R9BL05_9CRUS</name>
<evidence type="ECO:0000256" key="6">
    <source>
        <dbReference type="PROSITE-ProRule" id="PRU01026"/>
    </source>
</evidence>
<keyword evidence="5 6" id="KW-0694">RNA-binding</keyword>
<comment type="subcellular location">
    <subcellularLocation>
        <location evidence="1">Mitochondrion</location>
    </subcellularLocation>
</comment>
<dbReference type="SMART" id="SM00650">
    <property type="entry name" value="rADc"/>
    <property type="match status" value="1"/>
</dbReference>
<evidence type="ECO:0000256" key="7">
    <source>
        <dbReference type="RuleBase" id="RU362106"/>
    </source>
</evidence>
<feature type="binding site" evidence="6">
    <location>
        <position position="92"/>
    </location>
    <ligand>
        <name>S-adenosyl-L-methionine</name>
        <dbReference type="ChEBI" id="CHEBI:59789"/>
    </ligand>
</feature>
<proteinExistence type="inferred from homology"/>
<keyword evidence="3 6" id="KW-0808">Transferase</keyword>
<protein>
    <recommendedName>
        <fullName evidence="7">rRNA adenine N(6)-methyltransferase</fullName>
        <ecNumber evidence="7">2.1.1.-</ecNumber>
    </recommendedName>
</protein>
<feature type="domain" description="Ribosomal RNA adenine methylase transferase N-terminal" evidence="8">
    <location>
        <begin position="73"/>
        <end position="268"/>
    </location>
</feature>
<keyword evidence="4 6" id="KW-0949">S-adenosyl-L-methionine</keyword>
<organism evidence="9">
    <name type="scientific">Notodromas monacha</name>
    <dbReference type="NCBI Taxonomy" id="399045"/>
    <lineage>
        <taxon>Eukaryota</taxon>
        <taxon>Metazoa</taxon>
        <taxon>Ecdysozoa</taxon>
        <taxon>Arthropoda</taxon>
        <taxon>Crustacea</taxon>
        <taxon>Oligostraca</taxon>
        <taxon>Ostracoda</taxon>
        <taxon>Podocopa</taxon>
        <taxon>Podocopida</taxon>
        <taxon>Cypridocopina</taxon>
        <taxon>Cypridoidea</taxon>
        <taxon>Cyprididae</taxon>
        <taxon>Notodromas</taxon>
    </lineage>
</organism>
<dbReference type="EMBL" id="OA882605">
    <property type="protein sequence ID" value="CAD7276178.1"/>
    <property type="molecule type" value="Genomic_DNA"/>
</dbReference>
<evidence type="ECO:0000256" key="4">
    <source>
        <dbReference type="ARBA" id="ARBA00022691"/>
    </source>
</evidence>
<dbReference type="GO" id="GO:0006391">
    <property type="term" value="P:transcription initiation at mitochondrial promoter"/>
    <property type="evidence" value="ECO:0007669"/>
    <property type="project" value="TreeGrafter"/>
</dbReference>
<dbReference type="Proteomes" id="UP000678499">
    <property type="component" value="Unassembled WGS sequence"/>
</dbReference>
<accession>A0A7R9BL05</accession>
<evidence type="ECO:0000256" key="1">
    <source>
        <dbReference type="ARBA" id="ARBA00004173"/>
    </source>
</evidence>
<dbReference type="Gene3D" id="1.10.8.100">
    <property type="entry name" value="Ribosomal RNA adenine dimethylase-like, domain 2"/>
    <property type="match status" value="1"/>
</dbReference>
<dbReference type="EC" id="2.1.1.-" evidence="7"/>
<dbReference type="AlphaFoldDB" id="A0A7R9BL05"/>
<keyword evidence="2 6" id="KW-0489">Methyltransferase</keyword>
<dbReference type="GO" id="GO:0034246">
    <property type="term" value="F:mitochondrial transcription factor activity"/>
    <property type="evidence" value="ECO:0007669"/>
    <property type="project" value="TreeGrafter"/>
</dbReference>
<dbReference type="PROSITE" id="PS01131">
    <property type="entry name" value="RRNA_A_DIMETH"/>
    <property type="match status" value="1"/>
</dbReference>
<gene>
    <name evidence="9" type="ORF">NMOB1V02_LOCUS3954</name>
</gene>
<feature type="binding site" evidence="6">
    <location>
        <position position="143"/>
    </location>
    <ligand>
        <name>S-adenosyl-L-methionine</name>
        <dbReference type="ChEBI" id="CHEBI:59789"/>
    </ligand>
</feature>
<dbReference type="OrthoDB" id="16079at2759"/>
<evidence type="ECO:0000313" key="10">
    <source>
        <dbReference type="Proteomes" id="UP000678499"/>
    </source>
</evidence>
<dbReference type="InterPro" id="IPR020598">
    <property type="entry name" value="rRNA_Ade_methylase_Trfase_N"/>
</dbReference>
<dbReference type="InterPro" id="IPR023165">
    <property type="entry name" value="rRNA_Ade_diMease-like_C"/>
</dbReference>
<comment type="similarity">
    <text evidence="6 7">Belongs to the class I-like SAM-binding methyltransferase superfamily. rRNA adenine N(6)-methyltransferase family.</text>
</comment>
<feature type="binding site" evidence="6">
    <location>
        <position position="68"/>
    </location>
    <ligand>
        <name>S-adenosyl-L-methionine</name>
        <dbReference type="ChEBI" id="CHEBI:59789"/>
    </ligand>
</feature>